<evidence type="ECO:0000256" key="8">
    <source>
        <dbReference type="ARBA" id="ARBA00068146"/>
    </source>
</evidence>
<keyword evidence="5" id="KW-0677">Repeat</keyword>
<dbReference type="STRING" id="105231.A0A1Y1IFB1"/>
<dbReference type="PROSITE" id="PS50294">
    <property type="entry name" value="WD_REPEATS_REGION"/>
    <property type="match status" value="4"/>
</dbReference>
<evidence type="ECO:0000256" key="4">
    <source>
        <dbReference type="ARBA" id="ARBA00022728"/>
    </source>
</evidence>
<dbReference type="Pfam" id="PF00400">
    <property type="entry name" value="WD40"/>
    <property type="match status" value="5"/>
</dbReference>
<dbReference type="GO" id="GO:0000398">
    <property type="term" value="P:mRNA splicing, via spliceosome"/>
    <property type="evidence" value="ECO:0000318"/>
    <property type="project" value="GO_Central"/>
</dbReference>
<dbReference type="OrthoDB" id="10257301at2759"/>
<feature type="repeat" description="WD" evidence="9">
    <location>
        <begin position="553"/>
        <end position="586"/>
    </location>
</feature>
<accession>A0A1Y1IFB1</accession>
<dbReference type="SMART" id="SM00320">
    <property type="entry name" value="WD40"/>
    <property type="match status" value="7"/>
</dbReference>
<evidence type="ECO:0000256" key="10">
    <source>
        <dbReference type="SAM" id="MobiDB-lite"/>
    </source>
</evidence>
<dbReference type="SUPFAM" id="SSF50978">
    <property type="entry name" value="WD40 repeat-like"/>
    <property type="match status" value="1"/>
</dbReference>
<organism evidence="11 12">
    <name type="scientific">Klebsormidium nitens</name>
    <name type="common">Green alga</name>
    <name type="synonym">Ulothrix nitens</name>
    <dbReference type="NCBI Taxonomy" id="105231"/>
    <lineage>
        <taxon>Eukaryota</taxon>
        <taxon>Viridiplantae</taxon>
        <taxon>Streptophyta</taxon>
        <taxon>Klebsormidiophyceae</taxon>
        <taxon>Klebsormidiales</taxon>
        <taxon>Klebsormidiaceae</taxon>
        <taxon>Klebsormidium</taxon>
    </lineage>
</organism>
<dbReference type="OMA" id="TLWHPHE"/>
<dbReference type="Proteomes" id="UP000054558">
    <property type="component" value="Unassembled WGS sequence"/>
</dbReference>
<keyword evidence="3" id="KW-0507">mRNA processing</keyword>
<feature type="repeat" description="WD" evidence="9">
    <location>
        <begin position="521"/>
        <end position="552"/>
    </location>
</feature>
<evidence type="ECO:0000256" key="7">
    <source>
        <dbReference type="ARBA" id="ARBA00023242"/>
    </source>
</evidence>
<evidence type="ECO:0000256" key="5">
    <source>
        <dbReference type="ARBA" id="ARBA00022737"/>
    </source>
</evidence>
<dbReference type="PANTHER" id="PTHR43979:SF1">
    <property type="entry name" value="PRE-MRNA-PROCESSING FACTOR 17"/>
    <property type="match status" value="1"/>
</dbReference>
<proteinExistence type="predicted"/>
<evidence type="ECO:0000313" key="11">
    <source>
        <dbReference type="EMBL" id="GAQ87761.1"/>
    </source>
</evidence>
<dbReference type="PROSITE" id="PS50082">
    <property type="entry name" value="WD_REPEATS_2"/>
    <property type="match status" value="5"/>
</dbReference>
<comment type="subcellular location">
    <subcellularLocation>
        <location evidence="1">Nucleus</location>
    </subcellularLocation>
</comment>
<name>A0A1Y1IFB1_KLENI</name>
<protein>
    <recommendedName>
        <fullName evidence="8">Pre-mRNA-processing factor 17</fullName>
    </recommendedName>
</protein>
<evidence type="ECO:0000256" key="1">
    <source>
        <dbReference type="ARBA" id="ARBA00004123"/>
    </source>
</evidence>
<evidence type="ECO:0000256" key="2">
    <source>
        <dbReference type="ARBA" id="ARBA00022574"/>
    </source>
</evidence>
<evidence type="ECO:0000256" key="3">
    <source>
        <dbReference type="ARBA" id="ARBA00022664"/>
    </source>
</evidence>
<keyword evidence="7" id="KW-0539">Nucleus</keyword>
<dbReference type="InterPro" id="IPR032847">
    <property type="entry name" value="PRPF17"/>
</dbReference>
<dbReference type="InterPro" id="IPR036322">
    <property type="entry name" value="WD40_repeat_dom_sf"/>
</dbReference>
<dbReference type="PROSITE" id="PS00678">
    <property type="entry name" value="WD_REPEATS_1"/>
    <property type="match status" value="1"/>
</dbReference>
<feature type="region of interest" description="Disordered" evidence="10">
    <location>
        <begin position="176"/>
        <end position="204"/>
    </location>
</feature>
<dbReference type="CDD" id="cd00200">
    <property type="entry name" value="WD40"/>
    <property type="match status" value="1"/>
</dbReference>
<dbReference type="Gene3D" id="2.130.10.10">
    <property type="entry name" value="YVTN repeat-like/Quinoprotein amine dehydrogenase"/>
    <property type="match status" value="1"/>
</dbReference>
<keyword evidence="2 9" id="KW-0853">WD repeat</keyword>
<feature type="repeat" description="WD" evidence="9">
    <location>
        <begin position="335"/>
        <end position="376"/>
    </location>
</feature>
<feature type="repeat" description="WD" evidence="9">
    <location>
        <begin position="291"/>
        <end position="325"/>
    </location>
</feature>
<feature type="region of interest" description="Disordered" evidence="10">
    <location>
        <begin position="1"/>
        <end position="55"/>
    </location>
</feature>
<dbReference type="GO" id="GO:0003729">
    <property type="term" value="F:mRNA binding"/>
    <property type="evidence" value="ECO:0000318"/>
    <property type="project" value="GO_Central"/>
</dbReference>
<dbReference type="InterPro" id="IPR001680">
    <property type="entry name" value="WD40_rpt"/>
</dbReference>
<evidence type="ECO:0000256" key="9">
    <source>
        <dbReference type="PROSITE-ProRule" id="PRU00221"/>
    </source>
</evidence>
<dbReference type="PANTHER" id="PTHR43979">
    <property type="entry name" value="PRE-MRNA-PROCESSING FACTOR 17"/>
    <property type="match status" value="1"/>
</dbReference>
<evidence type="ECO:0000313" key="12">
    <source>
        <dbReference type="Proteomes" id="UP000054558"/>
    </source>
</evidence>
<feature type="repeat" description="WD" evidence="9">
    <location>
        <begin position="421"/>
        <end position="453"/>
    </location>
</feature>
<dbReference type="InterPro" id="IPR015943">
    <property type="entry name" value="WD40/YVTN_repeat-like_dom_sf"/>
</dbReference>
<feature type="region of interest" description="Disordered" evidence="10">
    <location>
        <begin position="230"/>
        <end position="261"/>
    </location>
</feature>
<dbReference type="FunFam" id="2.130.10.10:FF:000034">
    <property type="entry name" value="Pre-mRNA-processing factor 17, putative"/>
    <property type="match status" value="1"/>
</dbReference>
<keyword evidence="12" id="KW-1185">Reference proteome</keyword>
<sequence>MDLLRQYSEEDDEPRSAHNGGLTEEPPSTSGRMLDDDREASPEILSLPSKSSAPVVSSAIIVKHQTESADPGLRVVDPSKKLVSYNPTVDQLYAPVVGPAHPYAKDGLANGARNHKQGVVEDAFIAPFNFDEQYNTYQTFGYAADPSAANGALVGDETAMKSYDGATVYNIPAREQKRRKLEAAAQKEGEEQDEEAGNVASENWLKAKSPWAGKKEYVQPELTEEQKKYAEEHAAKQKGKEKGDKPVTEDKSVFHGKEERDYQGRSWIEPPKDIKAQNEHCYIPKRWVHTWSGHTKGVAAIRFFPKSGHLLLSASMDTKIKIWDVHGSGKCMQTYMGHSKAVRDVTFNNTGTRFLSASYDRNIKLWDTETGAVLKTFSTGKVPYVVKFHPDEDKQNVILAGMSDKKIVQWDTETGEITQEYDEHLGAVNTITFVDDNKRFVTSSDDKSLRVWDWNIPVVIKYISEPTMHSMPAISMHPDGKYFAAQSLDNQILIYGARDRFRLNRKKVFKGHLNAGYACQVNFSPDGRFVMSGDAEGRLFFWDWKTCKIFRTFKAHDQVTIGCEWHPLETSKVATCSWDGTIKYWD</sequence>
<evidence type="ECO:0000256" key="6">
    <source>
        <dbReference type="ARBA" id="ARBA00023187"/>
    </source>
</evidence>
<dbReference type="PRINTS" id="PR00320">
    <property type="entry name" value="GPROTEINBRPT"/>
</dbReference>
<keyword evidence="4" id="KW-0747">Spliceosome</keyword>
<gene>
    <name evidence="11" type="ORF">KFL_003750110</name>
</gene>
<dbReference type="AlphaFoldDB" id="A0A1Y1IFB1"/>
<reference evidence="11 12" key="1">
    <citation type="journal article" date="2014" name="Nat. Commun.">
        <title>Klebsormidium flaccidum genome reveals primary factors for plant terrestrial adaptation.</title>
        <authorList>
            <person name="Hori K."/>
            <person name="Maruyama F."/>
            <person name="Fujisawa T."/>
            <person name="Togashi T."/>
            <person name="Yamamoto N."/>
            <person name="Seo M."/>
            <person name="Sato S."/>
            <person name="Yamada T."/>
            <person name="Mori H."/>
            <person name="Tajima N."/>
            <person name="Moriyama T."/>
            <person name="Ikeuchi M."/>
            <person name="Watanabe M."/>
            <person name="Wada H."/>
            <person name="Kobayashi K."/>
            <person name="Saito M."/>
            <person name="Masuda T."/>
            <person name="Sasaki-Sekimoto Y."/>
            <person name="Mashiguchi K."/>
            <person name="Awai K."/>
            <person name="Shimojima M."/>
            <person name="Masuda S."/>
            <person name="Iwai M."/>
            <person name="Nobusawa T."/>
            <person name="Narise T."/>
            <person name="Kondo S."/>
            <person name="Saito H."/>
            <person name="Sato R."/>
            <person name="Murakawa M."/>
            <person name="Ihara Y."/>
            <person name="Oshima-Yamada Y."/>
            <person name="Ohtaka K."/>
            <person name="Satoh M."/>
            <person name="Sonobe K."/>
            <person name="Ishii M."/>
            <person name="Ohtani R."/>
            <person name="Kanamori-Sato M."/>
            <person name="Honoki R."/>
            <person name="Miyazaki D."/>
            <person name="Mochizuki H."/>
            <person name="Umetsu J."/>
            <person name="Higashi K."/>
            <person name="Shibata D."/>
            <person name="Kamiya Y."/>
            <person name="Sato N."/>
            <person name="Nakamura Y."/>
            <person name="Tabata S."/>
            <person name="Ida S."/>
            <person name="Kurokawa K."/>
            <person name="Ohta H."/>
        </authorList>
    </citation>
    <scope>NUCLEOTIDE SEQUENCE [LARGE SCALE GENOMIC DNA]</scope>
    <source>
        <strain evidence="11 12">NIES-2285</strain>
    </source>
</reference>
<dbReference type="GO" id="GO:0071013">
    <property type="term" value="C:catalytic step 2 spliceosome"/>
    <property type="evidence" value="ECO:0000318"/>
    <property type="project" value="GO_Central"/>
</dbReference>
<dbReference type="InterPro" id="IPR019775">
    <property type="entry name" value="WD40_repeat_CS"/>
</dbReference>
<keyword evidence="6" id="KW-0508">mRNA splicing</keyword>
<feature type="compositionally biased region" description="Low complexity" evidence="10">
    <location>
        <begin position="45"/>
        <end position="55"/>
    </location>
</feature>
<dbReference type="InterPro" id="IPR020472">
    <property type="entry name" value="WD40_PAC1"/>
</dbReference>
<dbReference type="EMBL" id="DF237324">
    <property type="protein sequence ID" value="GAQ87761.1"/>
    <property type="molecule type" value="Genomic_DNA"/>
</dbReference>